<name>A0A9X0W6D4_9GAMM</name>
<comment type="caution">
    <text evidence="2">The sequence shown here is derived from an EMBL/GenBank/DDBJ whole genome shotgun (WGS) entry which is preliminary data.</text>
</comment>
<dbReference type="PANTHER" id="PTHR32251">
    <property type="entry name" value="3-OXO-5-ALPHA-STEROID 4-DEHYDROGENASE"/>
    <property type="match status" value="1"/>
</dbReference>
<sequence length="262" mass="29435">MFDLNIYAAGLAVVLALAISAWLISIPARNVSLVDSLWSLFFLVLTLVYITWAPTLAARAYILLFLVTVWATRLSVFITLRNRGQPEDRRYQAMRAENEPGFWLKSLYLVFGLQAILAWVISLPLLGGILGSAPLGWLDYLGVLLWLIGFGFEAIGDQQLAAFKAHPLSRGQVLDHGLWRYTRHPNYFGEACVWWGFYLLALAAGAWWSLLGPVLVTLLLLRVSGVALLEKDIAERRPAYRDYICRTNAFFPGPPRARPNVN</sequence>
<dbReference type="EMBL" id="NRRY01000004">
    <property type="protein sequence ID" value="MBK1617621.1"/>
    <property type="molecule type" value="Genomic_DNA"/>
</dbReference>
<feature type="transmembrane region" description="Helical" evidence="1">
    <location>
        <begin position="6"/>
        <end position="24"/>
    </location>
</feature>
<keyword evidence="1" id="KW-0812">Transmembrane</keyword>
<evidence type="ECO:0000256" key="1">
    <source>
        <dbReference type="SAM" id="Phobius"/>
    </source>
</evidence>
<feature type="transmembrane region" description="Helical" evidence="1">
    <location>
        <begin position="187"/>
        <end position="204"/>
    </location>
</feature>
<dbReference type="PROSITE" id="PS50244">
    <property type="entry name" value="S5A_REDUCTASE"/>
    <property type="match status" value="1"/>
</dbReference>
<evidence type="ECO:0000313" key="2">
    <source>
        <dbReference type="EMBL" id="MBK1617621.1"/>
    </source>
</evidence>
<gene>
    <name evidence="2" type="ORF">CKO42_03965</name>
</gene>
<dbReference type="PANTHER" id="PTHR32251:SF17">
    <property type="entry name" value="STEROID 5-ALPHA REDUCTASE C-TERMINAL DOMAIN-CONTAINING PROTEIN"/>
    <property type="match status" value="1"/>
</dbReference>
<feature type="transmembrane region" description="Helical" evidence="1">
    <location>
        <begin position="102"/>
        <end position="125"/>
    </location>
</feature>
<dbReference type="GO" id="GO:0016020">
    <property type="term" value="C:membrane"/>
    <property type="evidence" value="ECO:0007669"/>
    <property type="project" value="TreeGrafter"/>
</dbReference>
<protein>
    <recommendedName>
        <fullName evidence="4">DUF1295 domain-containing protein</fullName>
    </recommendedName>
</protein>
<dbReference type="AlphaFoldDB" id="A0A9X0W6D4"/>
<dbReference type="Proteomes" id="UP001138768">
    <property type="component" value="Unassembled WGS sequence"/>
</dbReference>
<keyword evidence="1" id="KW-0472">Membrane</keyword>
<dbReference type="InterPro" id="IPR010721">
    <property type="entry name" value="UstE-like"/>
</dbReference>
<dbReference type="Gene3D" id="1.20.120.1630">
    <property type="match status" value="1"/>
</dbReference>
<organism evidence="2 3">
    <name type="scientific">Lamprobacter modestohalophilus</name>
    <dbReference type="NCBI Taxonomy" id="1064514"/>
    <lineage>
        <taxon>Bacteria</taxon>
        <taxon>Pseudomonadati</taxon>
        <taxon>Pseudomonadota</taxon>
        <taxon>Gammaproteobacteria</taxon>
        <taxon>Chromatiales</taxon>
        <taxon>Chromatiaceae</taxon>
        <taxon>Lamprobacter</taxon>
    </lineage>
</organism>
<feature type="transmembrane region" description="Helical" evidence="1">
    <location>
        <begin position="137"/>
        <end position="155"/>
    </location>
</feature>
<feature type="transmembrane region" description="Helical" evidence="1">
    <location>
        <begin position="60"/>
        <end position="81"/>
    </location>
</feature>
<dbReference type="Pfam" id="PF06966">
    <property type="entry name" value="DUF1295"/>
    <property type="match status" value="1"/>
</dbReference>
<evidence type="ECO:0008006" key="4">
    <source>
        <dbReference type="Google" id="ProtNLM"/>
    </source>
</evidence>
<reference evidence="2 3" key="1">
    <citation type="journal article" date="2020" name="Microorganisms">
        <title>Osmotic Adaptation and Compatible Solute Biosynthesis of Phototrophic Bacteria as Revealed from Genome Analyses.</title>
        <authorList>
            <person name="Imhoff J.F."/>
            <person name="Rahn T."/>
            <person name="Kunzel S."/>
            <person name="Keller A."/>
            <person name="Neulinger S.C."/>
        </authorList>
    </citation>
    <scope>NUCLEOTIDE SEQUENCE [LARGE SCALE GENOMIC DNA]</scope>
    <source>
        <strain evidence="2 3">DSM 25653</strain>
    </source>
</reference>
<evidence type="ECO:0000313" key="3">
    <source>
        <dbReference type="Proteomes" id="UP001138768"/>
    </source>
</evidence>
<accession>A0A9X0W6D4</accession>
<proteinExistence type="predicted"/>
<feature type="transmembrane region" description="Helical" evidence="1">
    <location>
        <begin position="36"/>
        <end position="54"/>
    </location>
</feature>
<dbReference type="RefSeq" id="WP_200239627.1">
    <property type="nucleotide sequence ID" value="NZ_NRRY01000004.1"/>
</dbReference>
<keyword evidence="3" id="KW-1185">Reference proteome</keyword>
<keyword evidence="1" id="KW-1133">Transmembrane helix</keyword>